<dbReference type="EMBL" id="CAEX01004549">
    <property type="protein sequence ID" value="CCD19953.1"/>
    <property type="molecule type" value="Genomic_DNA"/>
</dbReference>
<gene>
    <name evidence="1" type="ORF">TvY486_0027040</name>
</gene>
<evidence type="ECO:0000313" key="1">
    <source>
        <dbReference type="EMBL" id="CCD19953.1"/>
    </source>
</evidence>
<keyword evidence="2" id="KW-1185">Reference proteome</keyword>
<name>F9WQX1_TRYVY</name>
<dbReference type="Gene3D" id="1.20.1260.80">
    <property type="match status" value="1"/>
</dbReference>
<proteinExistence type="predicted"/>
<reference evidence="1 2" key="1">
    <citation type="journal article" date="2012" name="Proc. Natl. Acad. Sci. U.S.A.">
        <title>Antigenic diversity is generated by distinct evolutionary mechanisms in African trypanosome species.</title>
        <authorList>
            <person name="Jackson A.P."/>
            <person name="Berry A."/>
            <person name="Aslett M."/>
            <person name="Allison H.C."/>
            <person name="Burton P."/>
            <person name="Vavrova-Anderson J."/>
            <person name="Brown R."/>
            <person name="Browne H."/>
            <person name="Corton N."/>
            <person name="Hauser H."/>
            <person name="Gamble J."/>
            <person name="Gilderthorp R."/>
            <person name="Marcello L."/>
            <person name="McQuillan J."/>
            <person name="Otto T.D."/>
            <person name="Quail M.A."/>
            <person name="Sanders M.J."/>
            <person name="van Tonder A."/>
            <person name="Ginger M.L."/>
            <person name="Field M.C."/>
            <person name="Barry J.D."/>
            <person name="Hertz-Fowler C."/>
            <person name="Berriman M."/>
        </authorList>
    </citation>
    <scope>NUCLEOTIDE SEQUENCE</scope>
    <source>
        <strain evidence="1 2">Y486</strain>
    </source>
</reference>
<dbReference type="AlphaFoldDB" id="F9WQX1"/>
<dbReference type="VEuPathDB" id="TriTrypDB:TvY486_0027040"/>
<protein>
    <submittedName>
        <fullName evidence="1">Uncharacterized protein</fullName>
    </submittedName>
</protein>
<feature type="non-terminal residue" evidence="1">
    <location>
        <position position="284"/>
    </location>
</feature>
<dbReference type="Proteomes" id="UP000009027">
    <property type="component" value="Unassembled WGS sequence"/>
</dbReference>
<organism evidence="1 2">
    <name type="scientific">Trypanosoma vivax (strain Y486)</name>
    <dbReference type="NCBI Taxonomy" id="1055687"/>
    <lineage>
        <taxon>Eukaryota</taxon>
        <taxon>Discoba</taxon>
        <taxon>Euglenozoa</taxon>
        <taxon>Kinetoplastea</taxon>
        <taxon>Metakinetoplastina</taxon>
        <taxon>Trypanosomatida</taxon>
        <taxon>Trypanosomatidae</taxon>
        <taxon>Trypanosoma</taxon>
        <taxon>Duttonella</taxon>
    </lineage>
</organism>
<accession>F9WQX1</accession>
<sequence>MQQDLESVQRGIQRVMESVEEAREYIVSAAAHVAQAREGALQAEKTAQASEIESENARQEILSERISATCDLIGQLSSLKAQFLSLVEEALTYVRSAAGANTKTDAAEETVALALNASESLVREAMAAASKAREEARHAQYTASGSLEMARKVLEDIAKHLDWLSAEANSIATGMGASAATPSECVHLNKVVTMESFTDAVVQYSRLVGFFGIEHVQRNLLSVLDNWMWLRRMCGKAASHVNEAVLHAGDAELKAGMVRGYFTKPSDVGVPGDPHGIGADSNRI</sequence>
<evidence type="ECO:0000313" key="2">
    <source>
        <dbReference type="Proteomes" id="UP000009027"/>
    </source>
</evidence>